<dbReference type="OrthoDB" id="2554322at2759"/>
<gene>
    <name evidence="2" type="ORF">NLJ89_g7607</name>
</gene>
<dbReference type="AlphaFoldDB" id="A0A9W8MUW4"/>
<evidence type="ECO:0000313" key="3">
    <source>
        <dbReference type="Proteomes" id="UP001148786"/>
    </source>
</evidence>
<accession>A0A9W8MUW4</accession>
<dbReference type="EMBL" id="JANKHO010000928">
    <property type="protein sequence ID" value="KAJ3505067.1"/>
    <property type="molecule type" value="Genomic_DNA"/>
</dbReference>
<organism evidence="2 3">
    <name type="scientific">Agrocybe chaxingu</name>
    <dbReference type="NCBI Taxonomy" id="84603"/>
    <lineage>
        <taxon>Eukaryota</taxon>
        <taxon>Fungi</taxon>
        <taxon>Dikarya</taxon>
        <taxon>Basidiomycota</taxon>
        <taxon>Agaricomycotina</taxon>
        <taxon>Agaricomycetes</taxon>
        <taxon>Agaricomycetidae</taxon>
        <taxon>Agaricales</taxon>
        <taxon>Agaricineae</taxon>
        <taxon>Strophariaceae</taxon>
        <taxon>Agrocybe</taxon>
    </lineage>
</organism>
<evidence type="ECO:0000256" key="1">
    <source>
        <dbReference type="SAM" id="MobiDB-lite"/>
    </source>
</evidence>
<reference evidence="2" key="1">
    <citation type="submission" date="2022-07" db="EMBL/GenBank/DDBJ databases">
        <title>Genome Sequence of Agrocybe chaxingu.</title>
        <authorList>
            <person name="Buettner E."/>
        </authorList>
    </citation>
    <scope>NUCLEOTIDE SEQUENCE</scope>
    <source>
        <strain evidence="2">MP-N11</strain>
    </source>
</reference>
<evidence type="ECO:0000313" key="2">
    <source>
        <dbReference type="EMBL" id="KAJ3505067.1"/>
    </source>
</evidence>
<comment type="caution">
    <text evidence="2">The sequence shown here is derived from an EMBL/GenBank/DDBJ whole genome shotgun (WGS) entry which is preliminary data.</text>
</comment>
<sequence length="79" mass="7894">MSASLSASMSAPLPDPKLAMTPENIRPLLENAREVQAKILECLAELRGLVDGYGGGIGIGGGGAVGAGVDVGMNGDAER</sequence>
<protein>
    <submittedName>
        <fullName evidence="2">Uncharacterized protein</fullName>
    </submittedName>
</protein>
<name>A0A9W8MUW4_9AGAR</name>
<keyword evidence="3" id="KW-1185">Reference proteome</keyword>
<proteinExistence type="predicted"/>
<feature type="region of interest" description="Disordered" evidence="1">
    <location>
        <begin position="1"/>
        <end position="20"/>
    </location>
</feature>
<feature type="compositionally biased region" description="Low complexity" evidence="1">
    <location>
        <begin position="1"/>
        <end position="12"/>
    </location>
</feature>
<dbReference type="Proteomes" id="UP001148786">
    <property type="component" value="Unassembled WGS sequence"/>
</dbReference>